<dbReference type="EMBL" id="CAMGYJ010000009">
    <property type="protein sequence ID" value="CAI0538647.1"/>
    <property type="molecule type" value="Genomic_DNA"/>
</dbReference>
<name>A0AAV0Q3T0_9ROSI</name>
<gene>
    <name evidence="1" type="ORF">LITE_LOCUS41298</name>
</gene>
<proteinExistence type="predicted"/>
<accession>A0AAV0Q3T0</accession>
<organism evidence="1 2">
    <name type="scientific">Linum tenue</name>
    <dbReference type="NCBI Taxonomy" id="586396"/>
    <lineage>
        <taxon>Eukaryota</taxon>
        <taxon>Viridiplantae</taxon>
        <taxon>Streptophyta</taxon>
        <taxon>Embryophyta</taxon>
        <taxon>Tracheophyta</taxon>
        <taxon>Spermatophyta</taxon>
        <taxon>Magnoliopsida</taxon>
        <taxon>eudicotyledons</taxon>
        <taxon>Gunneridae</taxon>
        <taxon>Pentapetalae</taxon>
        <taxon>rosids</taxon>
        <taxon>fabids</taxon>
        <taxon>Malpighiales</taxon>
        <taxon>Linaceae</taxon>
        <taxon>Linum</taxon>
    </lineage>
</organism>
<comment type="caution">
    <text evidence="1">The sequence shown here is derived from an EMBL/GenBank/DDBJ whole genome shotgun (WGS) entry which is preliminary data.</text>
</comment>
<dbReference type="Proteomes" id="UP001154282">
    <property type="component" value="Unassembled WGS sequence"/>
</dbReference>
<sequence>MSVQLSSISSGDS</sequence>
<protein>
    <submittedName>
        <fullName evidence="1">Uncharacterized protein</fullName>
    </submittedName>
</protein>
<evidence type="ECO:0000313" key="2">
    <source>
        <dbReference type="Proteomes" id="UP001154282"/>
    </source>
</evidence>
<evidence type="ECO:0000313" key="1">
    <source>
        <dbReference type="EMBL" id="CAI0538647.1"/>
    </source>
</evidence>
<reference evidence="1" key="1">
    <citation type="submission" date="2022-08" db="EMBL/GenBank/DDBJ databases">
        <authorList>
            <person name="Gutierrez-Valencia J."/>
        </authorList>
    </citation>
    <scope>NUCLEOTIDE SEQUENCE</scope>
</reference>
<keyword evidence="2" id="KW-1185">Reference proteome</keyword>